<evidence type="ECO:0000256" key="1">
    <source>
        <dbReference type="SAM" id="SignalP"/>
    </source>
</evidence>
<reference evidence="2 3" key="1">
    <citation type="submission" date="2018-03" db="EMBL/GenBank/DDBJ databases">
        <authorList>
            <person name="Guldener U."/>
        </authorList>
    </citation>
    <scope>NUCLEOTIDE SEQUENCE [LARGE SCALE GENOMIC DNA]</scope>
    <source>
        <strain evidence="2 3">NBRC100155</strain>
    </source>
</reference>
<protein>
    <submittedName>
        <fullName evidence="2">Uncharacterized protein</fullName>
    </submittedName>
</protein>
<dbReference type="OrthoDB" id="2555060at2759"/>
<dbReference type="AlphaFoldDB" id="A0A5C3EB40"/>
<keyword evidence="1" id="KW-0732">Signal</keyword>
<feature type="signal peptide" evidence="1">
    <location>
        <begin position="1"/>
        <end position="20"/>
    </location>
</feature>
<sequence>MTRINTYTLFAFMGVTLCLAAATRNKLRKSGKARMLKCHVDGEDSPEAALRQVDPHALRTMYCALGCDYAVNHATPHRYATYVSRRCDVDKEEHEIEYKKYNSKDGKNDRRRRYMERRDIDAYTVGSATFTFTCSDEHGVDYTEAAAKRINLELSICKLV</sequence>
<keyword evidence="3" id="KW-1185">Reference proteome</keyword>
<evidence type="ECO:0000313" key="2">
    <source>
        <dbReference type="EMBL" id="SPO26851.1"/>
    </source>
</evidence>
<accession>A0A5C3EB40</accession>
<dbReference type="Proteomes" id="UP000324022">
    <property type="component" value="Unassembled WGS sequence"/>
</dbReference>
<proteinExistence type="predicted"/>
<feature type="chain" id="PRO_5022906817" evidence="1">
    <location>
        <begin position="21"/>
        <end position="160"/>
    </location>
</feature>
<name>A0A5C3EB40_9BASI</name>
<organism evidence="2 3">
    <name type="scientific">Ustilago trichophora</name>
    <dbReference type="NCBI Taxonomy" id="86804"/>
    <lineage>
        <taxon>Eukaryota</taxon>
        <taxon>Fungi</taxon>
        <taxon>Dikarya</taxon>
        <taxon>Basidiomycota</taxon>
        <taxon>Ustilaginomycotina</taxon>
        <taxon>Ustilaginomycetes</taxon>
        <taxon>Ustilaginales</taxon>
        <taxon>Ustilaginaceae</taxon>
        <taxon>Ustilago</taxon>
    </lineage>
</organism>
<gene>
    <name evidence="2" type="ORF">UTRI_04164_B</name>
</gene>
<dbReference type="EMBL" id="OOIN01000015">
    <property type="protein sequence ID" value="SPO26851.1"/>
    <property type="molecule type" value="Genomic_DNA"/>
</dbReference>
<evidence type="ECO:0000313" key="3">
    <source>
        <dbReference type="Proteomes" id="UP000324022"/>
    </source>
</evidence>